<dbReference type="InterPro" id="IPR014710">
    <property type="entry name" value="RmlC-like_jellyroll"/>
</dbReference>
<name>A0A7H8QU26_TALRU</name>
<dbReference type="PANTHER" id="PTHR40434">
    <property type="entry name" value="CUPIN_2 DOMAIN-CONTAINING PROTEIN"/>
    <property type="match status" value="1"/>
</dbReference>
<evidence type="ECO:0000313" key="3">
    <source>
        <dbReference type="Proteomes" id="UP000509510"/>
    </source>
</evidence>
<dbReference type="RefSeq" id="XP_035343645.1">
    <property type="nucleotide sequence ID" value="XM_035487752.1"/>
</dbReference>
<dbReference type="EMBL" id="CP055899">
    <property type="protein sequence ID" value="QKX57467.1"/>
    <property type="molecule type" value="Genomic_DNA"/>
</dbReference>
<dbReference type="SUPFAM" id="SSF51182">
    <property type="entry name" value="RmlC-like cupins"/>
    <property type="match status" value="1"/>
</dbReference>
<accession>A0A7H8QU26</accession>
<organism evidence="2 3">
    <name type="scientific">Talaromyces rugulosus</name>
    <name type="common">Penicillium rugulosum</name>
    <dbReference type="NCBI Taxonomy" id="121627"/>
    <lineage>
        <taxon>Eukaryota</taxon>
        <taxon>Fungi</taxon>
        <taxon>Dikarya</taxon>
        <taxon>Ascomycota</taxon>
        <taxon>Pezizomycotina</taxon>
        <taxon>Eurotiomycetes</taxon>
        <taxon>Eurotiomycetidae</taxon>
        <taxon>Eurotiales</taxon>
        <taxon>Trichocomaceae</taxon>
        <taxon>Talaromyces</taxon>
        <taxon>Talaromyces sect. Islandici</taxon>
    </lineage>
</organism>
<dbReference type="Proteomes" id="UP000509510">
    <property type="component" value="Chromosome II"/>
</dbReference>
<dbReference type="KEGG" id="trg:TRUGW13939_04581"/>
<dbReference type="AlphaFoldDB" id="A0A7H8QU26"/>
<protein>
    <recommendedName>
        <fullName evidence="4">Cupin type-1 domain-containing protein</fullName>
    </recommendedName>
</protein>
<feature type="compositionally biased region" description="Basic and acidic residues" evidence="1">
    <location>
        <begin position="72"/>
        <end position="83"/>
    </location>
</feature>
<dbReference type="GeneID" id="55992082"/>
<dbReference type="Gene3D" id="2.60.120.10">
    <property type="entry name" value="Jelly Rolls"/>
    <property type="match status" value="1"/>
</dbReference>
<dbReference type="OrthoDB" id="5270965at2759"/>
<keyword evidence="3" id="KW-1185">Reference proteome</keyword>
<evidence type="ECO:0008006" key="4">
    <source>
        <dbReference type="Google" id="ProtNLM"/>
    </source>
</evidence>
<gene>
    <name evidence="2" type="ORF">TRUGW13939_04581</name>
</gene>
<dbReference type="InterPro" id="IPR011051">
    <property type="entry name" value="RmlC_Cupin_sf"/>
</dbReference>
<reference evidence="3" key="1">
    <citation type="submission" date="2020-06" db="EMBL/GenBank/DDBJ databases">
        <title>A chromosome-scale genome assembly of Talaromyces rugulosus W13939.</title>
        <authorList>
            <person name="Wang B."/>
            <person name="Guo L."/>
            <person name="Ye K."/>
            <person name="Wang L."/>
        </authorList>
    </citation>
    <scope>NUCLEOTIDE SEQUENCE [LARGE SCALE GENOMIC DNA]</scope>
    <source>
        <strain evidence="3">W13939</strain>
    </source>
</reference>
<evidence type="ECO:0000313" key="2">
    <source>
        <dbReference type="EMBL" id="QKX57467.1"/>
    </source>
</evidence>
<sequence length="108" mass="12067">MSTVSADKYVIGGRAECEKMVKQWGFPHVFTWTDSSNAYYPPHTHSSVTTHLIRRGTFTITYPEDNATSDSNEPKKETFGAGDRIDVPAGKLHEVWIGQEGCEYVIGE</sequence>
<evidence type="ECO:0000256" key="1">
    <source>
        <dbReference type="SAM" id="MobiDB-lite"/>
    </source>
</evidence>
<feature type="region of interest" description="Disordered" evidence="1">
    <location>
        <begin position="63"/>
        <end position="83"/>
    </location>
</feature>
<proteinExistence type="predicted"/>
<dbReference type="PANTHER" id="PTHR40434:SF1">
    <property type="entry name" value="CUPIN TYPE-1 DOMAIN-CONTAINING PROTEIN"/>
    <property type="match status" value="1"/>
</dbReference>